<reference evidence="1 2" key="1">
    <citation type="submission" date="2020-03" db="EMBL/GenBank/DDBJ databases">
        <title>Vagococcus sp. nov., isolated from beetles.</title>
        <authorList>
            <person name="Hyun D.-W."/>
            <person name="Bae J.-W."/>
        </authorList>
    </citation>
    <scope>NUCLEOTIDE SEQUENCE [LARGE SCALE GENOMIC DNA]</scope>
    <source>
        <strain evidence="1 2">HDW17B</strain>
    </source>
</reference>
<evidence type="ECO:0000313" key="1">
    <source>
        <dbReference type="EMBL" id="QIL49474.1"/>
    </source>
</evidence>
<dbReference type="AlphaFoldDB" id="A0A6G8AWN9"/>
<keyword evidence="2" id="KW-1185">Reference proteome</keyword>
<sequence>MFKNSLMYFNEKTKVDEVKLLLQTYDQLDKEKDKNEIYGLEGKLITIMKERIYSRYLRVAKECLKLRNDNFGFMLMSVNCILIELFYQLENGIDKTNDHVSNNKIEDAFKVVIPKLNSDFNKKTGLSFYKDVRCKLIHQAQTNKNVALSNETPTMIYPYKAGGYTVYNPELFFYQIEKIYKELFDEALNQNNKLLKCNIIEKVRNIAFKG</sequence>
<protein>
    <submittedName>
        <fullName evidence="1">Uncharacterized protein</fullName>
    </submittedName>
</protein>
<dbReference type="EMBL" id="CP049887">
    <property type="protein sequence ID" value="QIL49474.1"/>
    <property type="molecule type" value="Genomic_DNA"/>
</dbReference>
<gene>
    <name evidence="1" type="ORF">G7082_13680</name>
</gene>
<dbReference type="KEGG" id="vhy:G7082_13680"/>
<dbReference type="Proteomes" id="UP000501747">
    <property type="component" value="Chromosome"/>
</dbReference>
<evidence type="ECO:0000313" key="2">
    <source>
        <dbReference type="Proteomes" id="UP000501747"/>
    </source>
</evidence>
<dbReference type="RefSeq" id="WP_166035761.1">
    <property type="nucleotide sequence ID" value="NZ_CP049887.1"/>
</dbReference>
<name>A0A6G8AWN9_9ENTE</name>
<proteinExistence type="predicted"/>
<organism evidence="1 2">
    <name type="scientific">Vagococcus hydrophili</name>
    <dbReference type="NCBI Taxonomy" id="2714947"/>
    <lineage>
        <taxon>Bacteria</taxon>
        <taxon>Bacillati</taxon>
        <taxon>Bacillota</taxon>
        <taxon>Bacilli</taxon>
        <taxon>Lactobacillales</taxon>
        <taxon>Enterococcaceae</taxon>
        <taxon>Vagococcus</taxon>
    </lineage>
</organism>
<accession>A0A6G8AWN9</accession>